<keyword evidence="2" id="KW-1003">Cell membrane</keyword>
<evidence type="ECO:0000256" key="8">
    <source>
        <dbReference type="ARBA" id="ARBA00023170"/>
    </source>
</evidence>
<keyword evidence="3 12" id="KW-0812">Transmembrane</keyword>
<dbReference type="SUPFAM" id="SSF81321">
    <property type="entry name" value="Family A G protein-coupled receptor-like"/>
    <property type="match status" value="1"/>
</dbReference>
<dbReference type="GO" id="GO:0006940">
    <property type="term" value="P:regulation of smooth muscle contraction"/>
    <property type="evidence" value="ECO:0007669"/>
    <property type="project" value="InterPro"/>
</dbReference>
<reference evidence="14" key="1">
    <citation type="journal article" date="2023" name="Science">
        <title>Genome structures resolve the early diversification of teleost fishes.</title>
        <authorList>
            <person name="Parey E."/>
            <person name="Louis A."/>
            <person name="Montfort J."/>
            <person name="Bouchez O."/>
            <person name="Roques C."/>
            <person name="Iampietro C."/>
            <person name="Lluch J."/>
            <person name="Castinel A."/>
            <person name="Donnadieu C."/>
            <person name="Desvignes T."/>
            <person name="Floi Bucao C."/>
            <person name="Jouanno E."/>
            <person name="Wen M."/>
            <person name="Mejri S."/>
            <person name="Dirks R."/>
            <person name="Jansen H."/>
            <person name="Henkel C."/>
            <person name="Chen W.J."/>
            <person name="Zahm M."/>
            <person name="Cabau C."/>
            <person name="Klopp C."/>
            <person name="Thompson A.W."/>
            <person name="Robinson-Rechavi M."/>
            <person name="Braasch I."/>
            <person name="Lecointre G."/>
            <person name="Bobe J."/>
            <person name="Postlethwait J.H."/>
            <person name="Berthelot C."/>
            <person name="Roest Crollius H."/>
            <person name="Guiguen Y."/>
        </authorList>
    </citation>
    <scope>NUCLEOTIDE SEQUENCE</scope>
    <source>
        <strain evidence="14">WJC10195</strain>
    </source>
</reference>
<evidence type="ECO:0000256" key="6">
    <source>
        <dbReference type="ARBA" id="ARBA00023136"/>
    </source>
</evidence>
<evidence type="ECO:0000256" key="10">
    <source>
        <dbReference type="ARBA" id="ARBA00023224"/>
    </source>
</evidence>
<dbReference type="InterPro" id="IPR000276">
    <property type="entry name" value="GPCR_Rhodpsn"/>
</dbReference>
<evidence type="ECO:0000313" key="14">
    <source>
        <dbReference type="EMBL" id="KAJ8383164.1"/>
    </source>
</evidence>
<feature type="transmembrane region" description="Helical" evidence="12">
    <location>
        <begin position="87"/>
        <end position="108"/>
    </location>
</feature>
<dbReference type="GO" id="GO:0051379">
    <property type="term" value="F:epinephrine binding"/>
    <property type="evidence" value="ECO:0007669"/>
    <property type="project" value="TreeGrafter"/>
</dbReference>
<comment type="subcellular location">
    <subcellularLocation>
        <location evidence="1">Cell membrane</location>
        <topology evidence="1">Multi-pass membrane protein</topology>
    </subcellularLocation>
</comment>
<keyword evidence="15" id="KW-1185">Reference proteome</keyword>
<keyword evidence="8" id="KW-0675">Receptor</keyword>
<keyword evidence="5" id="KW-0297">G-protein coupled receptor</keyword>
<feature type="domain" description="G-protein coupled receptors family 1 profile" evidence="13">
    <location>
        <begin position="63"/>
        <end position="144"/>
    </location>
</feature>
<feature type="compositionally biased region" description="Basic residues" evidence="11">
    <location>
        <begin position="26"/>
        <end position="41"/>
    </location>
</feature>
<dbReference type="FunFam" id="1.20.1070.10:FF:000100">
    <property type="entry name" value="alpha-2B adrenergic receptor"/>
    <property type="match status" value="1"/>
</dbReference>
<dbReference type="GO" id="GO:0019229">
    <property type="term" value="P:regulation of vasoconstriction"/>
    <property type="evidence" value="ECO:0007669"/>
    <property type="project" value="InterPro"/>
</dbReference>
<feature type="transmembrane region" description="Helical" evidence="12">
    <location>
        <begin position="128"/>
        <end position="147"/>
    </location>
</feature>
<keyword evidence="9" id="KW-0325">Glycoprotein</keyword>
<evidence type="ECO:0000259" key="13">
    <source>
        <dbReference type="PROSITE" id="PS50262"/>
    </source>
</evidence>
<evidence type="ECO:0000256" key="4">
    <source>
        <dbReference type="ARBA" id="ARBA00022989"/>
    </source>
</evidence>
<dbReference type="Proteomes" id="UP001152622">
    <property type="component" value="Chromosome 1"/>
</dbReference>
<dbReference type="Gene3D" id="1.20.1070.10">
    <property type="entry name" value="Rhodopsin 7-helix transmembrane proteins"/>
    <property type="match status" value="1"/>
</dbReference>
<dbReference type="GO" id="GO:0071881">
    <property type="term" value="P:adenylate cyclase-inhibiting adrenergic receptor signaling pathway"/>
    <property type="evidence" value="ECO:0007669"/>
    <property type="project" value="UniProtKB-ARBA"/>
</dbReference>
<feature type="region of interest" description="Disordered" evidence="11">
    <location>
        <begin position="1"/>
        <end position="55"/>
    </location>
</feature>
<dbReference type="OrthoDB" id="5975661at2759"/>
<dbReference type="EMBL" id="JAINUF010000001">
    <property type="protein sequence ID" value="KAJ8383164.1"/>
    <property type="molecule type" value="Genomic_DNA"/>
</dbReference>
<feature type="compositionally biased region" description="Low complexity" evidence="11">
    <location>
        <begin position="42"/>
        <end position="55"/>
    </location>
</feature>
<evidence type="ECO:0000256" key="1">
    <source>
        <dbReference type="ARBA" id="ARBA00004651"/>
    </source>
</evidence>
<dbReference type="GO" id="GO:0004938">
    <property type="term" value="F:alpha2-adrenergic receptor activity"/>
    <property type="evidence" value="ECO:0007669"/>
    <property type="project" value="InterPro"/>
</dbReference>
<evidence type="ECO:0000256" key="12">
    <source>
        <dbReference type="SAM" id="Phobius"/>
    </source>
</evidence>
<gene>
    <name evidence="14" type="ORF">SKAU_G00039420</name>
</gene>
<evidence type="ECO:0000256" key="3">
    <source>
        <dbReference type="ARBA" id="ARBA00022692"/>
    </source>
</evidence>
<dbReference type="Pfam" id="PF00001">
    <property type="entry name" value="7tm_1"/>
    <property type="match status" value="1"/>
</dbReference>
<evidence type="ECO:0000256" key="5">
    <source>
        <dbReference type="ARBA" id="ARBA00023040"/>
    </source>
</evidence>
<dbReference type="InterPro" id="IPR017452">
    <property type="entry name" value="GPCR_Rhodpsn_7TM"/>
</dbReference>
<keyword evidence="10" id="KW-0807">Transducer</keyword>
<evidence type="ECO:0000256" key="9">
    <source>
        <dbReference type="ARBA" id="ARBA00023180"/>
    </source>
</evidence>
<dbReference type="AlphaFoldDB" id="A0A9Q1GFF6"/>
<keyword evidence="4 12" id="KW-1133">Transmembrane helix</keyword>
<proteinExistence type="predicted"/>
<comment type="caution">
    <text evidence="14">The sequence shown here is derived from an EMBL/GenBank/DDBJ whole genome shotgun (WGS) entry which is preliminary data.</text>
</comment>
<evidence type="ECO:0000256" key="7">
    <source>
        <dbReference type="ARBA" id="ARBA00023157"/>
    </source>
</evidence>
<dbReference type="PRINTS" id="PR00560">
    <property type="entry name" value="ADRENRGCA2CR"/>
</dbReference>
<dbReference type="PANTHER" id="PTHR24248">
    <property type="entry name" value="ADRENERGIC RECEPTOR-RELATED G-PROTEIN COUPLED RECEPTOR"/>
    <property type="match status" value="1"/>
</dbReference>
<evidence type="ECO:0000256" key="2">
    <source>
        <dbReference type="ARBA" id="ARBA00022475"/>
    </source>
</evidence>
<evidence type="ECO:0000256" key="11">
    <source>
        <dbReference type="SAM" id="MobiDB-lite"/>
    </source>
</evidence>
<evidence type="ECO:0000313" key="15">
    <source>
        <dbReference type="Proteomes" id="UP001152622"/>
    </source>
</evidence>
<accession>A0A9Q1GFF6</accession>
<dbReference type="PROSITE" id="PS50262">
    <property type="entry name" value="G_PROTEIN_RECEP_F1_2"/>
    <property type="match status" value="1"/>
</dbReference>
<dbReference type="GO" id="GO:0005886">
    <property type="term" value="C:plasma membrane"/>
    <property type="evidence" value="ECO:0007669"/>
    <property type="project" value="UniProtKB-SubCell"/>
</dbReference>
<dbReference type="GO" id="GO:0030168">
    <property type="term" value="P:platelet activation"/>
    <property type="evidence" value="ECO:0007669"/>
    <property type="project" value="InterPro"/>
</dbReference>
<keyword evidence="6 12" id="KW-0472">Membrane</keyword>
<organism evidence="14 15">
    <name type="scientific">Synaphobranchus kaupii</name>
    <name type="common">Kaup's arrowtooth eel</name>
    <dbReference type="NCBI Taxonomy" id="118154"/>
    <lineage>
        <taxon>Eukaryota</taxon>
        <taxon>Metazoa</taxon>
        <taxon>Chordata</taxon>
        <taxon>Craniata</taxon>
        <taxon>Vertebrata</taxon>
        <taxon>Euteleostomi</taxon>
        <taxon>Actinopterygii</taxon>
        <taxon>Neopterygii</taxon>
        <taxon>Teleostei</taxon>
        <taxon>Anguilliformes</taxon>
        <taxon>Synaphobranchidae</taxon>
        <taxon>Synaphobranchus</taxon>
    </lineage>
</organism>
<sequence length="167" mass="19284">MTNEQKPPEKDEMDLEESSSSEGKGKKPQGKSGGKGRRSSRKNSSLSKNSSRISRASNKSIDLFASRRKRRNTASRKKVSQAREKRFTFVLAVVMGVFVVCWFPFFFSYSLYGVCRKACESPDALFKFFFWIGYCNSSLNPVIYTIFNQDFRRAFQKILCKSWQKSF</sequence>
<protein>
    <recommendedName>
        <fullName evidence="13">G-protein coupled receptors family 1 profile domain-containing protein</fullName>
    </recommendedName>
</protein>
<dbReference type="InterPro" id="IPR000735">
    <property type="entry name" value="ADRA2C_rcpt"/>
</dbReference>
<keyword evidence="7" id="KW-1015">Disulfide bond</keyword>
<dbReference type="PANTHER" id="PTHR24248:SF25">
    <property type="entry name" value="ALPHA-2C ADRENERGIC RECEPTOR"/>
    <property type="match status" value="1"/>
</dbReference>
<feature type="compositionally biased region" description="Basic and acidic residues" evidence="11">
    <location>
        <begin position="1"/>
        <end position="10"/>
    </location>
</feature>
<name>A0A9Q1GFF6_SYNKA</name>
<dbReference type="PRINTS" id="PR00237">
    <property type="entry name" value="GPCRRHODOPSN"/>
</dbReference>